<comment type="caution">
    <text evidence="2">The sequence shown here is derived from an EMBL/GenBank/DDBJ whole genome shotgun (WGS) entry which is preliminary data.</text>
</comment>
<name>A0ABV3Y4M2_9ACTN</name>
<sequence>MGLAIFVMAAGLLAGCGSVSDASNTKFIPDAGDRVVFYVGTGSGSRVIKLNRVYLAPKNPKNLPGGLLGIDANCAGKGSLLVRVLPGGEADNPTCYFPNGGGGSMVTLPAKQPWPTEIVIKAAKGTHWSVAVVDPQGSVGVAAPS</sequence>
<keyword evidence="1" id="KW-0732">Signal</keyword>
<accession>A0ABV3Y4M2</accession>
<evidence type="ECO:0000313" key="2">
    <source>
        <dbReference type="EMBL" id="MEX6430485.1"/>
    </source>
</evidence>
<feature type="chain" id="PRO_5045297241" description="Lipoprotein" evidence="1">
    <location>
        <begin position="23"/>
        <end position="145"/>
    </location>
</feature>
<dbReference type="Proteomes" id="UP001560267">
    <property type="component" value="Unassembled WGS sequence"/>
</dbReference>
<organism evidence="2 3">
    <name type="scientific">Ferrimicrobium acidiphilum</name>
    <dbReference type="NCBI Taxonomy" id="121039"/>
    <lineage>
        <taxon>Bacteria</taxon>
        <taxon>Bacillati</taxon>
        <taxon>Actinomycetota</taxon>
        <taxon>Acidimicrobiia</taxon>
        <taxon>Acidimicrobiales</taxon>
        <taxon>Acidimicrobiaceae</taxon>
        <taxon>Ferrimicrobium</taxon>
    </lineage>
</organism>
<evidence type="ECO:0000313" key="3">
    <source>
        <dbReference type="Proteomes" id="UP001560267"/>
    </source>
</evidence>
<gene>
    <name evidence="2" type="ORF">AB6A68_11680</name>
</gene>
<protein>
    <recommendedName>
        <fullName evidence="4">Lipoprotein</fullName>
    </recommendedName>
</protein>
<keyword evidence="3" id="KW-1185">Reference proteome</keyword>
<evidence type="ECO:0008006" key="4">
    <source>
        <dbReference type="Google" id="ProtNLM"/>
    </source>
</evidence>
<feature type="signal peptide" evidence="1">
    <location>
        <begin position="1"/>
        <end position="22"/>
    </location>
</feature>
<dbReference type="EMBL" id="JBFSHR010000056">
    <property type="protein sequence ID" value="MEX6430485.1"/>
    <property type="molecule type" value="Genomic_DNA"/>
</dbReference>
<proteinExistence type="predicted"/>
<reference evidence="2 3" key="1">
    <citation type="submission" date="2024-07" db="EMBL/GenBank/DDBJ databases">
        <title>Draft Genome Sequence of Ferrimicrobium acidiphilum Strain YE2023, Isolated from a Pulp of Bioleach Reactor.</title>
        <authorList>
            <person name="Elkina Y.A."/>
            <person name="Bulaeva A.G."/>
            <person name="Beletsky A.V."/>
            <person name="Mardanov A.V."/>
        </authorList>
    </citation>
    <scope>NUCLEOTIDE SEQUENCE [LARGE SCALE GENOMIC DNA]</scope>
    <source>
        <strain evidence="2 3">YE2023</strain>
    </source>
</reference>
<evidence type="ECO:0000256" key="1">
    <source>
        <dbReference type="SAM" id="SignalP"/>
    </source>
</evidence>